<dbReference type="EMBL" id="MU865034">
    <property type="protein sequence ID" value="KAK4459514.1"/>
    <property type="molecule type" value="Genomic_DNA"/>
</dbReference>
<name>A0AAV9HF73_9PEZI</name>
<keyword evidence="2" id="KW-1185">Reference proteome</keyword>
<dbReference type="Proteomes" id="UP001321749">
    <property type="component" value="Unassembled WGS sequence"/>
</dbReference>
<accession>A0AAV9HF73</accession>
<protein>
    <submittedName>
        <fullName evidence="1">Uncharacterized protein</fullName>
    </submittedName>
</protein>
<reference evidence="1" key="1">
    <citation type="journal article" date="2023" name="Mol. Phylogenet. Evol.">
        <title>Genome-scale phylogeny and comparative genomics of the fungal order Sordariales.</title>
        <authorList>
            <person name="Hensen N."/>
            <person name="Bonometti L."/>
            <person name="Westerberg I."/>
            <person name="Brannstrom I.O."/>
            <person name="Guillou S."/>
            <person name="Cros-Aarteil S."/>
            <person name="Calhoun S."/>
            <person name="Haridas S."/>
            <person name="Kuo A."/>
            <person name="Mondo S."/>
            <person name="Pangilinan J."/>
            <person name="Riley R."/>
            <person name="LaButti K."/>
            <person name="Andreopoulos B."/>
            <person name="Lipzen A."/>
            <person name="Chen C."/>
            <person name="Yan M."/>
            <person name="Daum C."/>
            <person name="Ng V."/>
            <person name="Clum A."/>
            <person name="Steindorff A."/>
            <person name="Ohm R.A."/>
            <person name="Martin F."/>
            <person name="Silar P."/>
            <person name="Natvig D.O."/>
            <person name="Lalanne C."/>
            <person name="Gautier V."/>
            <person name="Ament-Velasquez S.L."/>
            <person name="Kruys A."/>
            <person name="Hutchinson M.I."/>
            <person name="Powell A.J."/>
            <person name="Barry K."/>
            <person name="Miller A.N."/>
            <person name="Grigoriev I.V."/>
            <person name="Debuchy R."/>
            <person name="Gladieux P."/>
            <person name="Hiltunen Thoren M."/>
            <person name="Johannesson H."/>
        </authorList>
    </citation>
    <scope>NUCLEOTIDE SEQUENCE</scope>
    <source>
        <strain evidence="1">PSN324</strain>
    </source>
</reference>
<dbReference type="AlphaFoldDB" id="A0AAV9HF73"/>
<comment type="caution">
    <text evidence="1">The sequence shown here is derived from an EMBL/GenBank/DDBJ whole genome shotgun (WGS) entry which is preliminary data.</text>
</comment>
<evidence type="ECO:0000313" key="2">
    <source>
        <dbReference type="Proteomes" id="UP001321749"/>
    </source>
</evidence>
<reference evidence="1" key="2">
    <citation type="submission" date="2023-06" db="EMBL/GenBank/DDBJ databases">
        <authorList>
            <consortium name="Lawrence Berkeley National Laboratory"/>
            <person name="Mondo S.J."/>
            <person name="Hensen N."/>
            <person name="Bonometti L."/>
            <person name="Westerberg I."/>
            <person name="Brannstrom I.O."/>
            <person name="Guillou S."/>
            <person name="Cros-Aarteil S."/>
            <person name="Calhoun S."/>
            <person name="Haridas S."/>
            <person name="Kuo A."/>
            <person name="Pangilinan J."/>
            <person name="Riley R."/>
            <person name="Labutti K."/>
            <person name="Andreopoulos B."/>
            <person name="Lipzen A."/>
            <person name="Chen C."/>
            <person name="Yanf M."/>
            <person name="Daum C."/>
            <person name="Ng V."/>
            <person name="Clum A."/>
            <person name="Steindorff A."/>
            <person name="Ohm R."/>
            <person name="Martin F."/>
            <person name="Silar P."/>
            <person name="Natvig D."/>
            <person name="Lalanne C."/>
            <person name="Gautier V."/>
            <person name="Ament-Velasquez S.L."/>
            <person name="Kruys A."/>
            <person name="Hutchinson M.I."/>
            <person name="Powell A.J."/>
            <person name="Barry K."/>
            <person name="Miller A.N."/>
            <person name="Grigoriev I.V."/>
            <person name="Debuchy R."/>
            <person name="Gladieux P."/>
            <person name="Thoren M.H."/>
            <person name="Johannesson H."/>
        </authorList>
    </citation>
    <scope>NUCLEOTIDE SEQUENCE</scope>
    <source>
        <strain evidence="1">PSN324</strain>
    </source>
</reference>
<sequence length="522" mass="60135">MSKSHLERLAPELRVEVLKALDLVGQHALCRASPIFLQQYLADRQTLRRCALKNSLGGAETISKAAACHFLDQMGIPKPREMGYLLNDPETEAIRADIVNIKRECTEQTHRHLSKSTISDEQIESMVRFHLEIVEPVIQEFCRFCDYEFRMAHAGRVLAADKDLCEIDDGNDEDENLSDLVNEDRQPMKEVIAWKDWPSNANADHEPLLSDHGLGFEERPLSASEKRFLTRVVYNFQYRSVLEKKSDIVRQPRPTIDATLNAGHRAPEVESVMAFEMFIRDTIQNTLLALPSTAESFDLLEAQLKKIDPDMYLRVLHMHYFPANKSCARTKRSAIRFVLKQFDYDPLRFHSRLMAATTPSKTPPGNHIDHSLFRKCWELDSCANYWCVLEFEMEFTLKAANYLPADPKLDPPGWDLLTSEGHLHSQTLNGDRKQCRRWGYCFWDRDRLVQSEAIKVMDSYKNAPEGLHEWRGTGWFSNWQAWACPEANKPWIAELGRLEKAARKKLEERRGGAQMAGSSFEH</sequence>
<organism evidence="1 2">
    <name type="scientific">Cladorrhinum samala</name>
    <dbReference type="NCBI Taxonomy" id="585594"/>
    <lineage>
        <taxon>Eukaryota</taxon>
        <taxon>Fungi</taxon>
        <taxon>Dikarya</taxon>
        <taxon>Ascomycota</taxon>
        <taxon>Pezizomycotina</taxon>
        <taxon>Sordariomycetes</taxon>
        <taxon>Sordariomycetidae</taxon>
        <taxon>Sordariales</taxon>
        <taxon>Podosporaceae</taxon>
        <taxon>Cladorrhinum</taxon>
    </lineage>
</organism>
<gene>
    <name evidence="1" type="ORF">QBC42DRAFT_254295</name>
</gene>
<proteinExistence type="predicted"/>
<evidence type="ECO:0000313" key="1">
    <source>
        <dbReference type="EMBL" id="KAK4459514.1"/>
    </source>
</evidence>